<dbReference type="SUPFAM" id="SSF101898">
    <property type="entry name" value="NHL repeat"/>
    <property type="match status" value="1"/>
</dbReference>
<accession>A0A1M6A9M0</accession>
<keyword evidence="3" id="KW-1185">Reference proteome</keyword>
<dbReference type="RefSeq" id="WP_072762710.1">
    <property type="nucleotide sequence ID" value="NZ_FQYX01000001.1"/>
</dbReference>
<evidence type="ECO:0000313" key="3">
    <source>
        <dbReference type="Proteomes" id="UP000184231"/>
    </source>
</evidence>
<evidence type="ECO:0000313" key="2">
    <source>
        <dbReference type="EMBL" id="SHI33158.1"/>
    </source>
</evidence>
<dbReference type="STRING" id="558155.SAMN04487911_101140"/>
<protein>
    <submittedName>
        <fullName evidence="2">Choice-of-anchor B domain-containing protein</fullName>
    </submittedName>
</protein>
<dbReference type="OrthoDB" id="9815940at2"/>
<dbReference type="PROSITE" id="PS51257">
    <property type="entry name" value="PROKAR_LIPOPROTEIN"/>
    <property type="match status" value="1"/>
</dbReference>
<dbReference type="EMBL" id="FQYX01000001">
    <property type="protein sequence ID" value="SHI33158.1"/>
    <property type="molecule type" value="Genomic_DNA"/>
</dbReference>
<dbReference type="NCBIfam" id="TIGR04312">
    <property type="entry name" value="choice_anch_B"/>
    <property type="match status" value="1"/>
</dbReference>
<dbReference type="Proteomes" id="UP000184231">
    <property type="component" value="Unassembled WGS sequence"/>
</dbReference>
<keyword evidence="1" id="KW-0732">Signal</keyword>
<dbReference type="GO" id="GO:0005576">
    <property type="term" value="C:extracellular region"/>
    <property type="evidence" value="ECO:0007669"/>
    <property type="project" value="TreeGrafter"/>
</dbReference>
<sequence>MKKLWSVTILMLLALGCSKDSGTDSLIANPQPENVVPCQNGMADIYPCKGYDLLGKLSLREMDATSANDIWGWTDSERNREYALVGLNNGVAFVDITQADKLVYLGKLPAATGASSARDIKVYKNHAFVVAETSDHGMQVFDLTQLGKLGTAPQVFSAVARYTGFGNSHNLHINETTGYAYAVGTARDDAFNGGVHFINIQDPKNPVGLGGYGEGGYCHDAQVVIYNGPDTDYSGREILFGANEDKVVIVDVTDKGNPLGIASFTYADLGYTHQGWLSEDHRYFLLGDEADESRFGYNTRSLIFDFSDLDAPVLHHAYLGKTRAVDHNGYVLGNEFFLANYAAGMRVLNIAGIGQKEIIEQGYFDTYAADNSPGGKGAWTVYPYFKSKKIIVNDINSGLFIVKKSE</sequence>
<name>A0A1M6A9M0_9FLAO</name>
<feature type="signal peptide" evidence="1">
    <location>
        <begin position="1"/>
        <end position="22"/>
    </location>
</feature>
<gene>
    <name evidence="2" type="ORF">SAMN04487911_101140</name>
</gene>
<dbReference type="AlphaFoldDB" id="A0A1M6A9M0"/>
<feature type="chain" id="PRO_5012229241" evidence="1">
    <location>
        <begin position="23"/>
        <end position="406"/>
    </location>
</feature>
<proteinExistence type="predicted"/>
<dbReference type="PANTHER" id="PTHR38787:SF3">
    <property type="entry name" value="REGULATORY P DOMAIN-CONTAINING PROTEIN"/>
    <property type="match status" value="1"/>
</dbReference>
<evidence type="ECO:0000256" key="1">
    <source>
        <dbReference type="SAM" id="SignalP"/>
    </source>
</evidence>
<reference evidence="2 3" key="1">
    <citation type="submission" date="2016-11" db="EMBL/GenBank/DDBJ databases">
        <authorList>
            <person name="Jaros S."/>
            <person name="Januszkiewicz K."/>
            <person name="Wedrychowicz H."/>
        </authorList>
    </citation>
    <scope>NUCLEOTIDE SEQUENCE [LARGE SCALE GENOMIC DNA]</scope>
    <source>
        <strain evidence="2 3">CGMCC 1.8863</strain>
    </source>
</reference>
<dbReference type="PANTHER" id="PTHR38787">
    <property type="entry name" value="REGULATORY P DOMAIN-CONTAINING PROTEIN"/>
    <property type="match status" value="1"/>
</dbReference>
<organism evidence="2 3">
    <name type="scientific">Arenibacter nanhaiticus</name>
    <dbReference type="NCBI Taxonomy" id="558155"/>
    <lineage>
        <taxon>Bacteria</taxon>
        <taxon>Pseudomonadati</taxon>
        <taxon>Bacteroidota</taxon>
        <taxon>Flavobacteriia</taxon>
        <taxon>Flavobacteriales</taxon>
        <taxon>Flavobacteriaceae</taxon>
        <taxon>Arenibacter</taxon>
    </lineage>
</organism>
<dbReference type="InterPro" id="IPR027589">
    <property type="entry name" value="Choice_anch_B"/>
</dbReference>